<dbReference type="GO" id="GO:0003676">
    <property type="term" value="F:nucleic acid binding"/>
    <property type="evidence" value="ECO:0007669"/>
    <property type="project" value="InterPro"/>
</dbReference>
<dbReference type="Pfam" id="PF13358">
    <property type="entry name" value="DDE_3"/>
    <property type="match status" value="1"/>
</dbReference>
<dbReference type="InterPro" id="IPR047655">
    <property type="entry name" value="Transpos_IS630-like"/>
</dbReference>
<dbReference type="EMBL" id="CAAHFG010000001">
    <property type="protein sequence ID" value="VGO13538.1"/>
    <property type="molecule type" value="Genomic_DNA"/>
</dbReference>
<feature type="domain" description="Tc1-like transposase DDE" evidence="1">
    <location>
        <begin position="12"/>
        <end position="152"/>
    </location>
</feature>
<proteinExistence type="predicted"/>
<sequence>MQMLPTLDPHALVFLDESGAKTNMTRLRGRSPGGSRLYAHAPHGHWCTTTLISSIRLNGETAAMELPGATDSLAFRTYVEVVLAPSLHDGDVVVMDNLGAHYDEAAIIMIESRGARVLFLPPYSPDFNPIEKMWSKIKSLLRKLEARTREELSAAITNAFEAVTAKDAEGWFSSCYITALQS</sequence>
<evidence type="ECO:0000313" key="3">
    <source>
        <dbReference type="Proteomes" id="UP000366872"/>
    </source>
</evidence>
<name>A0A6C2U0P9_PONDE</name>
<dbReference type="Gene3D" id="3.30.420.10">
    <property type="entry name" value="Ribonuclease H-like superfamily/Ribonuclease H"/>
    <property type="match status" value="1"/>
</dbReference>
<dbReference type="Proteomes" id="UP000366872">
    <property type="component" value="Unassembled WGS sequence"/>
</dbReference>
<evidence type="ECO:0000259" key="1">
    <source>
        <dbReference type="Pfam" id="PF13358"/>
    </source>
</evidence>
<dbReference type="PANTHER" id="PTHR46564:SF1">
    <property type="entry name" value="TRANSPOSASE"/>
    <property type="match status" value="1"/>
</dbReference>
<dbReference type="InterPro" id="IPR036397">
    <property type="entry name" value="RNaseH_sf"/>
</dbReference>
<dbReference type="NCBIfam" id="NF033545">
    <property type="entry name" value="transpos_IS630"/>
    <property type="match status" value="1"/>
</dbReference>
<dbReference type="PANTHER" id="PTHR46564">
    <property type="entry name" value="TRANSPOSASE"/>
    <property type="match status" value="1"/>
</dbReference>
<gene>
    <name evidence="2" type="ORF">PDESU_02095</name>
</gene>
<dbReference type="InterPro" id="IPR038717">
    <property type="entry name" value="Tc1-like_DDE_dom"/>
</dbReference>
<dbReference type="AlphaFoldDB" id="A0A6C2U0P9"/>
<accession>A0A6C2U0P9</accession>
<evidence type="ECO:0000313" key="2">
    <source>
        <dbReference type="EMBL" id="VGO13538.1"/>
    </source>
</evidence>
<reference evidence="2 3" key="1">
    <citation type="submission" date="2019-04" db="EMBL/GenBank/DDBJ databases">
        <authorList>
            <person name="Van Vliet M D."/>
        </authorList>
    </citation>
    <scope>NUCLEOTIDE SEQUENCE [LARGE SCALE GENOMIC DNA]</scope>
    <source>
        <strain evidence="2 3">F1</strain>
    </source>
</reference>
<protein>
    <recommendedName>
        <fullName evidence="1">Tc1-like transposase DDE domain-containing protein</fullName>
    </recommendedName>
</protein>
<keyword evidence="3" id="KW-1185">Reference proteome</keyword>
<organism evidence="2 3">
    <name type="scientific">Pontiella desulfatans</name>
    <dbReference type="NCBI Taxonomy" id="2750659"/>
    <lineage>
        <taxon>Bacteria</taxon>
        <taxon>Pseudomonadati</taxon>
        <taxon>Kiritimatiellota</taxon>
        <taxon>Kiritimatiellia</taxon>
        <taxon>Kiritimatiellales</taxon>
        <taxon>Pontiellaceae</taxon>
        <taxon>Pontiella</taxon>
    </lineage>
</organism>